<dbReference type="InterPro" id="IPR012338">
    <property type="entry name" value="Beta-lactam/transpept-like"/>
</dbReference>
<dbReference type="Gene3D" id="3.40.710.10">
    <property type="entry name" value="DD-peptidase/beta-lactamase superfamily"/>
    <property type="match status" value="2"/>
</dbReference>
<evidence type="ECO:0000313" key="4">
    <source>
        <dbReference type="EMBL" id="RZM75369.1"/>
    </source>
</evidence>
<dbReference type="GO" id="GO:0009002">
    <property type="term" value="F:serine-type D-Ala-D-Ala carboxypeptidase activity"/>
    <property type="evidence" value="ECO:0007669"/>
    <property type="project" value="UniProtKB-EC"/>
</dbReference>
<dbReference type="PANTHER" id="PTHR30023">
    <property type="entry name" value="D-ALANYL-D-ALANINE CARBOXYPEPTIDASE"/>
    <property type="match status" value="1"/>
</dbReference>
<organism evidence="4 5">
    <name type="scientific">Leptolyngbya iicbica LK</name>
    <dbReference type="NCBI Taxonomy" id="2294035"/>
    <lineage>
        <taxon>Bacteria</taxon>
        <taxon>Bacillati</taxon>
        <taxon>Cyanobacteriota</taxon>
        <taxon>Cyanophyceae</taxon>
        <taxon>Leptolyngbyales</taxon>
        <taxon>Leptolyngbyaceae</taxon>
        <taxon>Leptolyngbya group</taxon>
        <taxon>Leptolyngbya</taxon>
        <taxon>Leptolyngbya iicbica</taxon>
    </lineage>
</organism>
<protein>
    <submittedName>
        <fullName evidence="4">D-alanyl-D-alanine carboxypeptidase/D-alanyl-D-alanine-endopeptidase</fullName>
        <ecNumber evidence="4">3.4.16.4</ecNumber>
    </submittedName>
</protein>
<dbReference type="GO" id="GO:0000270">
    <property type="term" value="P:peptidoglycan metabolic process"/>
    <property type="evidence" value="ECO:0007669"/>
    <property type="project" value="TreeGrafter"/>
</dbReference>
<comment type="similarity">
    <text evidence="1">Belongs to the peptidase S13 family.</text>
</comment>
<keyword evidence="3" id="KW-0732">Signal</keyword>
<dbReference type="Proteomes" id="UP000292459">
    <property type="component" value="Unassembled WGS sequence"/>
</dbReference>
<feature type="signal peptide" evidence="3">
    <location>
        <begin position="1"/>
        <end position="26"/>
    </location>
</feature>
<gene>
    <name evidence="4" type="primary">dacB</name>
    <name evidence="4" type="ORF">DYY88_20735</name>
</gene>
<dbReference type="OrthoDB" id="9802627at2"/>
<keyword evidence="4" id="KW-0645">Protease</keyword>
<dbReference type="Gene3D" id="3.50.80.20">
    <property type="entry name" value="D-Ala-D-Ala carboxypeptidase C, peptidase S13"/>
    <property type="match status" value="1"/>
</dbReference>
<dbReference type="PRINTS" id="PR00922">
    <property type="entry name" value="DADACBPTASE3"/>
</dbReference>
<reference evidence="4 5" key="1">
    <citation type="submission" date="2018-11" db="EMBL/GenBank/DDBJ databases">
        <title>Whole genome sequencing of an environmental sample.</title>
        <authorList>
            <person name="Sarangi A.N."/>
            <person name="Singh D."/>
            <person name="Tripathy S."/>
        </authorList>
    </citation>
    <scope>NUCLEOTIDE SEQUENCE [LARGE SCALE GENOMIC DNA]</scope>
    <source>
        <strain evidence="4 5">Lakshadweep</strain>
    </source>
</reference>
<feature type="chain" id="PRO_5020370571" evidence="3">
    <location>
        <begin position="27"/>
        <end position="478"/>
    </location>
</feature>
<dbReference type="RefSeq" id="WP_044151118.1">
    <property type="nucleotide sequence ID" value="NZ_QVFV01000008.1"/>
</dbReference>
<proteinExistence type="inferred from homology"/>
<dbReference type="NCBIfam" id="TIGR00666">
    <property type="entry name" value="PBP4"/>
    <property type="match status" value="1"/>
</dbReference>
<accession>A0A4Q7E1Z7</accession>
<dbReference type="PANTHER" id="PTHR30023:SF0">
    <property type="entry name" value="PENICILLIN-SENSITIVE CARBOXYPEPTIDASE A"/>
    <property type="match status" value="1"/>
</dbReference>
<keyword evidence="2 4" id="KW-0378">Hydrolase</keyword>
<sequence length="478" mass="50623">MPISPRCWQVGGLAAVWSAVGAPVMALCPAALPTALETIAAQPSLTGARLGVHVETLTGEAVVSREGDRFFVPASTLKLLTTAAVLTELGPDYTLQTSVLGTTSPEGRTTLQVIGGGDPSFDQASLAALASQIAQQPIQSVDVLYGDDSAFPGDAVNPNWEWEDVQAGYGAPVNALILNENEIVLSLVPQGVGEPLQVVWDEPRQGQGWQIENYSTTVAVGEPEYVSVGRELGLPVLRVWGQLIAGSPSETTSIAEPNPGQAFLDALQRGLAAQGIRVQQTRLTAAPAGDRWTPLATITSPPLAELLIPTNQNSNNLYAEALLKTLGRQDAEATDATESGVAIARQVLAELGMDVSELVMVDGSGLARKNLVTPRAMVDVLQGMARSPHFSTYRDSLAVAGLRGTLRNRLKDTPAEGRLYGKSGAISRNFALAGYLDPPNYELLAFSIFINNINARGSTVRPIIDDIILQLTDLDDCE</sequence>
<dbReference type="SUPFAM" id="SSF56601">
    <property type="entry name" value="beta-lactamase/transpeptidase-like"/>
    <property type="match status" value="1"/>
</dbReference>
<dbReference type="GO" id="GO:0006508">
    <property type="term" value="P:proteolysis"/>
    <property type="evidence" value="ECO:0007669"/>
    <property type="project" value="InterPro"/>
</dbReference>
<evidence type="ECO:0000256" key="3">
    <source>
        <dbReference type="SAM" id="SignalP"/>
    </source>
</evidence>
<comment type="caution">
    <text evidence="4">The sequence shown here is derived from an EMBL/GenBank/DDBJ whole genome shotgun (WGS) entry which is preliminary data.</text>
</comment>
<dbReference type="Pfam" id="PF02113">
    <property type="entry name" value="Peptidase_S13"/>
    <property type="match status" value="1"/>
</dbReference>
<name>A0A4Q7E1Z7_9CYAN</name>
<keyword evidence="5" id="KW-1185">Reference proteome</keyword>
<dbReference type="AlphaFoldDB" id="A0A4Q7E1Z7"/>
<dbReference type="EMBL" id="QVFV01000008">
    <property type="protein sequence ID" value="RZM75369.1"/>
    <property type="molecule type" value="Genomic_DNA"/>
</dbReference>
<evidence type="ECO:0000256" key="1">
    <source>
        <dbReference type="ARBA" id="ARBA00006096"/>
    </source>
</evidence>
<dbReference type="InterPro" id="IPR000667">
    <property type="entry name" value="Peptidase_S13"/>
</dbReference>
<keyword evidence="4" id="KW-0121">Carboxypeptidase</keyword>
<evidence type="ECO:0000313" key="5">
    <source>
        <dbReference type="Proteomes" id="UP000292459"/>
    </source>
</evidence>
<evidence type="ECO:0000256" key="2">
    <source>
        <dbReference type="ARBA" id="ARBA00022801"/>
    </source>
</evidence>
<dbReference type="EC" id="3.4.16.4" evidence="4"/>